<dbReference type="Proteomes" id="UP000663801">
    <property type="component" value="Unassembled WGS sequence"/>
</dbReference>
<feature type="transmembrane region" description="Helical" evidence="2">
    <location>
        <begin position="567"/>
        <end position="590"/>
    </location>
</feature>
<evidence type="ECO:0000313" key="3">
    <source>
        <dbReference type="EMBL" id="MBM9477345.1"/>
    </source>
</evidence>
<keyword evidence="2" id="KW-0812">Transmembrane</keyword>
<feature type="transmembrane region" description="Helical" evidence="2">
    <location>
        <begin position="418"/>
        <end position="440"/>
    </location>
</feature>
<keyword evidence="4" id="KW-1185">Reference proteome</keyword>
<dbReference type="Pfam" id="PF14559">
    <property type="entry name" value="TPR_19"/>
    <property type="match status" value="1"/>
</dbReference>
<organism evidence="3 4">
    <name type="scientific">Nakamurella flavida</name>
    <dbReference type="NCBI Taxonomy" id="363630"/>
    <lineage>
        <taxon>Bacteria</taxon>
        <taxon>Bacillati</taxon>
        <taxon>Actinomycetota</taxon>
        <taxon>Actinomycetes</taxon>
        <taxon>Nakamurellales</taxon>
        <taxon>Nakamurellaceae</taxon>
        <taxon>Nakamurella</taxon>
    </lineage>
</organism>
<dbReference type="SUPFAM" id="SSF48452">
    <property type="entry name" value="TPR-like"/>
    <property type="match status" value="1"/>
</dbReference>
<dbReference type="EMBL" id="JAERWL010000010">
    <property type="protein sequence ID" value="MBM9477345.1"/>
    <property type="molecule type" value="Genomic_DNA"/>
</dbReference>
<dbReference type="RefSeq" id="WP_205257459.1">
    <property type="nucleotide sequence ID" value="NZ_BAAAPV010000003.1"/>
</dbReference>
<feature type="transmembrane region" description="Helical" evidence="2">
    <location>
        <begin position="317"/>
        <end position="339"/>
    </location>
</feature>
<gene>
    <name evidence="3" type="ORF">JL107_12905</name>
</gene>
<feature type="transmembrane region" description="Helical" evidence="2">
    <location>
        <begin position="276"/>
        <end position="296"/>
    </location>
</feature>
<comment type="caution">
    <text evidence="3">The sequence shown here is derived from an EMBL/GenBank/DDBJ whole genome shotgun (WGS) entry which is preliminary data.</text>
</comment>
<feature type="region of interest" description="Disordered" evidence="1">
    <location>
        <begin position="680"/>
        <end position="714"/>
    </location>
</feature>
<protein>
    <submittedName>
        <fullName evidence="3">Tetratricopeptide repeat protein</fullName>
    </submittedName>
</protein>
<feature type="transmembrane region" description="Helical" evidence="2">
    <location>
        <begin position="536"/>
        <end position="555"/>
    </location>
</feature>
<evidence type="ECO:0000313" key="4">
    <source>
        <dbReference type="Proteomes" id="UP000663801"/>
    </source>
</evidence>
<feature type="transmembrane region" description="Helical" evidence="2">
    <location>
        <begin position="254"/>
        <end position="270"/>
    </location>
</feature>
<accession>A0A939C377</accession>
<keyword evidence="2" id="KW-0472">Membrane</keyword>
<reference evidence="3" key="1">
    <citation type="submission" date="2021-01" db="EMBL/GenBank/DDBJ databases">
        <title>KCTC 19127 draft genome.</title>
        <authorList>
            <person name="An D."/>
        </authorList>
    </citation>
    <scope>NUCLEOTIDE SEQUENCE</scope>
    <source>
        <strain evidence="3">KCTC 19127</strain>
    </source>
</reference>
<dbReference type="Gene3D" id="1.25.40.10">
    <property type="entry name" value="Tetratricopeptide repeat domain"/>
    <property type="match status" value="1"/>
</dbReference>
<sequence length="714" mass="74212">MGHPAEALKEIGAHLAQHPDDANALRWAARAQLDLGDLPAAETTVRAALAHEPDDEWGLRLLAAVLRSTGRAVESVPVAQDAVHSSGGTTATLVGLAQSLRAAARPLAALGVAKIAVVQDPDEAEAMLALALGYLATDDRERAVGAIGSVLATQPDHPTAVPLMAGLDRAGSRWALARLTARVTADPAARAELRREVVDALFDARTVADTLPPLVVVHRRRGPAVDDSALVSTMVAAGDPDAARWLSLGLHRRFALAVLLTTVLLFGSWLPEEWRWLPVSLGLIVLPTLALVRTAAAARSLRGPTLRPVARRTLLSVPFVVGGLGCGALVALGVVGLIGRRSADLMLLGGSLGALLLGLFLLLTVPLHPMRTFAEVIPDARPVVSAFTRIRAFTTALVLIAGGVAAACWAVRDGGTRGWLLVAGAAGVLGVAAAGVALRPRTRLESVVTRQLAATTLRWPLIGSALAVPVLLTPLHPPAAVVGVPLVVLAALFGPWLMWTRALSFLPGYVGAPGAGRPRPAPAPASRRFRRSLHRWLLLTSAALLVAALFLVATVPDPANRFRSADAVMFSAVLLAGAALIGALGGVRVITRLPAGSRRLFLSAARVRTALGWVLGAGVVLPLVTALTVLLAPFALGGIAALIALLCGLAMIAASVTFGRVRAALEERVRVVGRTVPTPAPIFRRAPPDRTGPADEELLTTWTPTDPADRTAGG</sequence>
<evidence type="ECO:0000256" key="1">
    <source>
        <dbReference type="SAM" id="MobiDB-lite"/>
    </source>
</evidence>
<feature type="transmembrane region" description="Helical" evidence="2">
    <location>
        <begin position="478"/>
        <end position="499"/>
    </location>
</feature>
<feature type="transmembrane region" description="Helical" evidence="2">
    <location>
        <begin position="345"/>
        <end position="369"/>
    </location>
</feature>
<dbReference type="InterPro" id="IPR011990">
    <property type="entry name" value="TPR-like_helical_dom_sf"/>
</dbReference>
<feature type="transmembrane region" description="Helical" evidence="2">
    <location>
        <begin position="638"/>
        <end position="658"/>
    </location>
</feature>
<evidence type="ECO:0000256" key="2">
    <source>
        <dbReference type="SAM" id="Phobius"/>
    </source>
</evidence>
<feature type="transmembrane region" description="Helical" evidence="2">
    <location>
        <begin position="390"/>
        <end position="412"/>
    </location>
</feature>
<feature type="transmembrane region" description="Helical" evidence="2">
    <location>
        <begin position="610"/>
        <end position="632"/>
    </location>
</feature>
<dbReference type="AlphaFoldDB" id="A0A939C377"/>
<keyword evidence="2" id="KW-1133">Transmembrane helix</keyword>
<name>A0A939C377_9ACTN</name>
<proteinExistence type="predicted"/>